<gene>
    <name evidence="5" type="ORF">A2W05_04530</name>
</gene>
<organism evidence="5 6">
    <name type="scientific">Candidatus Schekmanbacteria bacterium RBG_16_38_10</name>
    <dbReference type="NCBI Taxonomy" id="1817879"/>
    <lineage>
        <taxon>Bacteria</taxon>
        <taxon>Candidatus Schekmaniibacteriota</taxon>
    </lineage>
</organism>
<evidence type="ECO:0000256" key="1">
    <source>
        <dbReference type="ARBA" id="ARBA00001974"/>
    </source>
</evidence>
<dbReference type="PANTHER" id="PTHR43429:SF3">
    <property type="entry name" value="NITRITE REDUCTASE [NAD(P)H]"/>
    <property type="match status" value="1"/>
</dbReference>
<dbReference type="GO" id="GO:0016491">
    <property type="term" value="F:oxidoreductase activity"/>
    <property type="evidence" value="ECO:0007669"/>
    <property type="project" value="InterPro"/>
</dbReference>
<feature type="domain" description="FAD/NAD(P)-binding" evidence="4">
    <location>
        <begin position="2"/>
        <end position="275"/>
    </location>
</feature>
<dbReference type="Proteomes" id="UP000178797">
    <property type="component" value="Unassembled WGS sequence"/>
</dbReference>
<proteinExistence type="predicted"/>
<dbReference type="PRINTS" id="PR00368">
    <property type="entry name" value="FADPNR"/>
</dbReference>
<keyword evidence="3" id="KW-0274">FAD</keyword>
<comment type="cofactor">
    <cofactor evidence="1">
        <name>FAD</name>
        <dbReference type="ChEBI" id="CHEBI:57692"/>
    </cofactor>
</comment>
<evidence type="ECO:0000259" key="4">
    <source>
        <dbReference type="Pfam" id="PF07992"/>
    </source>
</evidence>
<dbReference type="AlphaFoldDB" id="A0A1F7RXZ3"/>
<dbReference type="EMBL" id="MGDE01000088">
    <property type="protein sequence ID" value="OGL46422.1"/>
    <property type="molecule type" value="Genomic_DNA"/>
</dbReference>
<reference evidence="5 6" key="1">
    <citation type="journal article" date="2016" name="Nat. Commun.">
        <title>Thousands of microbial genomes shed light on interconnected biogeochemical processes in an aquifer system.</title>
        <authorList>
            <person name="Anantharaman K."/>
            <person name="Brown C.T."/>
            <person name="Hug L.A."/>
            <person name="Sharon I."/>
            <person name="Castelle C.J."/>
            <person name="Probst A.J."/>
            <person name="Thomas B.C."/>
            <person name="Singh A."/>
            <person name="Wilkins M.J."/>
            <person name="Karaoz U."/>
            <person name="Brodie E.L."/>
            <person name="Williams K.H."/>
            <person name="Hubbard S.S."/>
            <person name="Banfield J.F."/>
        </authorList>
    </citation>
    <scope>NUCLEOTIDE SEQUENCE [LARGE SCALE GENOMIC DNA]</scope>
</reference>
<comment type="caution">
    <text evidence="5">The sequence shown here is derived from an EMBL/GenBank/DDBJ whole genome shotgun (WGS) entry which is preliminary data.</text>
</comment>
<dbReference type="SUPFAM" id="SSF51905">
    <property type="entry name" value="FAD/NAD(P)-binding domain"/>
    <property type="match status" value="2"/>
</dbReference>
<dbReference type="InterPro" id="IPR023753">
    <property type="entry name" value="FAD/NAD-binding_dom"/>
</dbReference>
<dbReference type="InterPro" id="IPR036188">
    <property type="entry name" value="FAD/NAD-bd_sf"/>
</dbReference>
<evidence type="ECO:0000256" key="2">
    <source>
        <dbReference type="ARBA" id="ARBA00022630"/>
    </source>
</evidence>
<sequence>MRYIIVGCGAAGLSAAKEIRDSDSKNEIVLISDEVDPFYIRPAICNFLSGEIKESDLFFKDESVSKGIVTIKGKKVLKVLPEENAVILSDGKREKYNFLLIATGGKQRFPQKLLAHREKIFTLKTFADAYRIKERIRNASKVLVFGGGYVGVELLRALKKGKVEVIYLSKPELFWPSGLTDISKEKIEKKLEDEGISLLLDEELNDIIDNNGKEYLVFTDKGREIKSQFIGLALGLEPDIGFLDGSGIKCDKGVLVSEELRTNIANIYAAGDVAQVYDVNKKINKINFGWYSASIQGETAGQNMAGGNLIYISDEDKFFHKLYGKRLVERW</sequence>
<dbReference type="PANTHER" id="PTHR43429">
    <property type="entry name" value="PYRIDINE NUCLEOTIDE-DISULFIDE OXIDOREDUCTASE DOMAIN-CONTAINING"/>
    <property type="match status" value="1"/>
</dbReference>
<dbReference type="InterPro" id="IPR050260">
    <property type="entry name" value="FAD-bd_OxRdtase"/>
</dbReference>
<dbReference type="PRINTS" id="PR00411">
    <property type="entry name" value="PNDRDTASEI"/>
</dbReference>
<evidence type="ECO:0000256" key="3">
    <source>
        <dbReference type="ARBA" id="ARBA00022827"/>
    </source>
</evidence>
<evidence type="ECO:0000313" key="6">
    <source>
        <dbReference type="Proteomes" id="UP000178797"/>
    </source>
</evidence>
<accession>A0A1F7RXZ3</accession>
<dbReference type="Gene3D" id="3.50.50.60">
    <property type="entry name" value="FAD/NAD(P)-binding domain"/>
    <property type="match status" value="2"/>
</dbReference>
<name>A0A1F7RXZ3_9BACT</name>
<dbReference type="Pfam" id="PF07992">
    <property type="entry name" value="Pyr_redox_2"/>
    <property type="match status" value="1"/>
</dbReference>
<evidence type="ECO:0000313" key="5">
    <source>
        <dbReference type="EMBL" id="OGL46422.1"/>
    </source>
</evidence>
<protein>
    <recommendedName>
        <fullName evidence="4">FAD/NAD(P)-binding domain-containing protein</fullName>
    </recommendedName>
</protein>
<keyword evidence="2" id="KW-0285">Flavoprotein</keyword>